<accession>A0ABQ3L939</accession>
<keyword evidence="2" id="KW-1185">Reference proteome</keyword>
<evidence type="ECO:0000313" key="2">
    <source>
        <dbReference type="Proteomes" id="UP000652430"/>
    </source>
</evidence>
<dbReference type="Proteomes" id="UP000652430">
    <property type="component" value="Unassembled WGS sequence"/>
</dbReference>
<proteinExistence type="predicted"/>
<sequence>MGRSGYTEDGDFDNWSHIRWRGQVASAMKGKRGQEFLRELIGALDALPEKRLIAHDLSTGGNVCAIGSVGIQRGVDMSKLDPEDPWAIAEAFGIAQQMVREIEYMNDEGAYDETPEQRWRRMHRWASAHLTKAPAMPHPRQHGDAATRF</sequence>
<gene>
    <name evidence="1" type="ORF">GCM10008023_05570</name>
</gene>
<dbReference type="RefSeq" id="WP_189674996.1">
    <property type="nucleotide sequence ID" value="NZ_BNAQ01000001.1"/>
</dbReference>
<comment type="caution">
    <text evidence="1">The sequence shown here is derived from an EMBL/GenBank/DDBJ whole genome shotgun (WGS) entry which is preliminary data.</text>
</comment>
<dbReference type="EMBL" id="BNAQ01000001">
    <property type="protein sequence ID" value="GHH09211.1"/>
    <property type="molecule type" value="Genomic_DNA"/>
</dbReference>
<evidence type="ECO:0000313" key="1">
    <source>
        <dbReference type="EMBL" id="GHH09211.1"/>
    </source>
</evidence>
<name>A0ABQ3L939_9SPHN</name>
<reference evidence="2" key="1">
    <citation type="journal article" date="2019" name="Int. J. Syst. Evol. Microbiol.">
        <title>The Global Catalogue of Microorganisms (GCM) 10K type strain sequencing project: providing services to taxonomists for standard genome sequencing and annotation.</title>
        <authorList>
            <consortium name="The Broad Institute Genomics Platform"/>
            <consortium name="The Broad Institute Genome Sequencing Center for Infectious Disease"/>
            <person name="Wu L."/>
            <person name="Ma J."/>
        </authorList>
    </citation>
    <scope>NUCLEOTIDE SEQUENCE [LARGE SCALE GENOMIC DNA]</scope>
    <source>
        <strain evidence="2">CGMCC 1.8957</strain>
    </source>
</reference>
<organism evidence="1 2">
    <name type="scientific">Sphingomonas glacialis</name>
    <dbReference type="NCBI Taxonomy" id="658225"/>
    <lineage>
        <taxon>Bacteria</taxon>
        <taxon>Pseudomonadati</taxon>
        <taxon>Pseudomonadota</taxon>
        <taxon>Alphaproteobacteria</taxon>
        <taxon>Sphingomonadales</taxon>
        <taxon>Sphingomonadaceae</taxon>
        <taxon>Sphingomonas</taxon>
    </lineage>
</organism>
<protein>
    <submittedName>
        <fullName evidence="1">Uncharacterized protein</fullName>
    </submittedName>
</protein>